<dbReference type="InterPro" id="IPR000594">
    <property type="entry name" value="ThiF_NAD_FAD-bd"/>
</dbReference>
<accession>A0A0H2MF81</accession>
<gene>
    <name evidence="15" type="ORF">WH96_09290</name>
</gene>
<keyword evidence="13" id="KW-1133">Transmembrane helix</keyword>
<sequence>MEDELTDDQINRYARHLVLPEVGEEGQLKLLRSKILVIGAGGLGSPLLLYLAAAGIGTIGVVDDDVVDLSNLQRQILHDTNQIDRPKVQSAKIRLTAINPDIDIQPHHFRLNSDNIDDLVGQYDLVADGCDNFNTRYLVNDACYRQKVPLVSAAIMRFDGQLTTFRAFEDGDKPCYRCLFGDEQIAEKGSCADVGVLGALAGTMGSLQSVEVIKELLGIGESMSNSLLLYDSLGTSFHKMKTKRDPACSLCGSP</sequence>
<dbReference type="GO" id="GO:0061605">
    <property type="term" value="F:molybdopterin-synthase adenylyltransferase activity"/>
    <property type="evidence" value="ECO:0007669"/>
    <property type="project" value="UniProtKB-EC"/>
</dbReference>
<dbReference type="Gene3D" id="3.40.50.720">
    <property type="entry name" value="NAD(P)-binding Rossmann-like Domain"/>
    <property type="match status" value="1"/>
</dbReference>
<dbReference type="FunFam" id="3.40.50.720:FF:000033">
    <property type="entry name" value="Adenylyltransferase and sulfurtransferase MOCS3"/>
    <property type="match status" value="1"/>
</dbReference>
<comment type="similarity">
    <text evidence="1">Belongs to the HesA/MoeB/ThiF family.</text>
</comment>
<evidence type="ECO:0000256" key="12">
    <source>
        <dbReference type="ARBA" id="ARBA00078531"/>
    </source>
</evidence>
<dbReference type="GO" id="GO:0008641">
    <property type="term" value="F:ubiquitin-like modifier activating enzyme activity"/>
    <property type="evidence" value="ECO:0007669"/>
    <property type="project" value="InterPro"/>
</dbReference>
<comment type="function">
    <text evidence="6">Catalyzes the adenylation by ATP of the carboxyl group of the C-terminal glycine of sulfur carrier protein MoaD.</text>
</comment>
<dbReference type="GO" id="GO:0008146">
    <property type="term" value="F:sulfotransferase activity"/>
    <property type="evidence" value="ECO:0007669"/>
    <property type="project" value="TreeGrafter"/>
</dbReference>
<protein>
    <recommendedName>
        <fullName evidence="9">Molybdopterin-synthase adenylyltransferase</fullName>
        <ecNumber evidence="8">2.7.7.80</ecNumber>
    </recommendedName>
    <alternativeName>
        <fullName evidence="12">MoaD protein adenylase</fullName>
    </alternativeName>
    <alternativeName>
        <fullName evidence="10">Molybdopterin-converting factor subunit 1 adenylase</fullName>
    </alternativeName>
    <alternativeName>
        <fullName evidence="11">Sulfur carrier protein MoaD adenylyltransferase</fullName>
    </alternativeName>
</protein>
<evidence type="ECO:0000256" key="4">
    <source>
        <dbReference type="ARBA" id="ARBA00022840"/>
    </source>
</evidence>
<dbReference type="GO" id="GO:0004792">
    <property type="term" value="F:thiosulfate-cyanide sulfurtransferase activity"/>
    <property type="evidence" value="ECO:0007669"/>
    <property type="project" value="TreeGrafter"/>
</dbReference>
<keyword evidence="15" id="KW-0548">Nucleotidyltransferase</keyword>
<organism evidence="15 16">
    <name type="scientific">Kiloniella spongiae</name>
    <dbReference type="NCBI Taxonomy" id="1489064"/>
    <lineage>
        <taxon>Bacteria</taxon>
        <taxon>Pseudomonadati</taxon>
        <taxon>Pseudomonadota</taxon>
        <taxon>Alphaproteobacteria</taxon>
        <taxon>Rhodospirillales</taxon>
        <taxon>Kiloniellaceae</taxon>
        <taxon>Kiloniella</taxon>
    </lineage>
</organism>
<keyword evidence="4" id="KW-0067">ATP-binding</keyword>
<comment type="caution">
    <text evidence="15">The sequence shown here is derived from an EMBL/GenBank/DDBJ whole genome shotgun (WGS) entry which is preliminary data.</text>
</comment>
<dbReference type="AlphaFoldDB" id="A0A0H2MF81"/>
<dbReference type="GO" id="GO:0005524">
    <property type="term" value="F:ATP binding"/>
    <property type="evidence" value="ECO:0007669"/>
    <property type="project" value="UniProtKB-KW"/>
</dbReference>
<evidence type="ECO:0000259" key="14">
    <source>
        <dbReference type="Pfam" id="PF00899"/>
    </source>
</evidence>
<keyword evidence="16" id="KW-1185">Reference proteome</keyword>
<evidence type="ECO:0000256" key="6">
    <source>
        <dbReference type="ARBA" id="ARBA00055169"/>
    </source>
</evidence>
<dbReference type="EC" id="2.7.7.80" evidence="8"/>
<keyword evidence="13" id="KW-0472">Membrane</keyword>
<reference evidence="15 16" key="1">
    <citation type="submission" date="2015-03" db="EMBL/GenBank/DDBJ databases">
        <title>Genome Sequence of Kiloniella spongiae MEBiC09566, isolated from a marine sponge.</title>
        <authorList>
            <person name="Shao Z."/>
            <person name="Wang L."/>
            <person name="Li X."/>
        </authorList>
    </citation>
    <scope>NUCLEOTIDE SEQUENCE [LARGE SCALE GENOMIC DNA]</scope>
    <source>
        <strain evidence="15 16">MEBiC09566</strain>
    </source>
</reference>
<name>A0A0H2MF81_9PROT</name>
<dbReference type="Pfam" id="PF00899">
    <property type="entry name" value="ThiF"/>
    <property type="match status" value="1"/>
</dbReference>
<dbReference type="PANTHER" id="PTHR10953:SF102">
    <property type="entry name" value="ADENYLYLTRANSFERASE AND SULFURTRANSFERASE MOCS3"/>
    <property type="match status" value="1"/>
</dbReference>
<proteinExistence type="inferred from homology"/>
<dbReference type="SUPFAM" id="SSF69572">
    <property type="entry name" value="Activating enzymes of the ubiquitin-like proteins"/>
    <property type="match status" value="1"/>
</dbReference>
<evidence type="ECO:0000256" key="11">
    <source>
        <dbReference type="ARBA" id="ARBA00075328"/>
    </source>
</evidence>
<feature type="transmembrane region" description="Helical" evidence="13">
    <location>
        <begin position="35"/>
        <end position="62"/>
    </location>
</feature>
<evidence type="ECO:0000313" key="15">
    <source>
        <dbReference type="EMBL" id="KLN61013.1"/>
    </source>
</evidence>
<keyword evidence="2 15" id="KW-0808">Transferase</keyword>
<feature type="domain" description="THIF-type NAD/FAD binding fold" evidence="14">
    <location>
        <begin position="13"/>
        <end position="249"/>
    </location>
</feature>
<evidence type="ECO:0000256" key="1">
    <source>
        <dbReference type="ARBA" id="ARBA00009919"/>
    </source>
</evidence>
<comment type="subunit">
    <text evidence="7">Homodimer. Forms a stable heterotetrameric complex of 2 MoeB and 2 MoaD during adenylation of MoaD.</text>
</comment>
<dbReference type="InterPro" id="IPR035985">
    <property type="entry name" value="Ubiquitin-activating_enz"/>
</dbReference>
<evidence type="ECO:0000256" key="9">
    <source>
        <dbReference type="ARBA" id="ARBA00073635"/>
    </source>
</evidence>
<comment type="catalytic activity">
    <reaction evidence="5">
        <text>[molybdopterin-synthase sulfur-carrier protein]-C-terminal Gly-Gly + ATP + H(+) = [molybdopterin-synthase sulfur-carrier protein]-C-terminal Gly-Gly-AMP + diphosphate</text>
        <dbReference type="Rhea" id="RHEA:43616"/>
        <dbReference type="Rhea" id="RHEA-COMP:12159"/>
        <dbReference type="Rhea" id="RHEA-COMP:12202"/>
        <dbReference type="ChEBI" id="CHEBI:15378"/>
        <dbReference type="ChEBI" id="CHEBI:30616"/>
        <dbReference type="ChEBI" id="CHEBI:33019"/>
        <dbReference type="ChEBI" id="CHEBI:90618"/>
        <dbReference type="ChEBI" id="CHEBI:90778"/>
        <dbReference type="EC" id="2.7.7.80"/>
    </reaction>
</comment>
<dbReference type="PANTHER" id="PTHR10953">
    <property type="entry name" value="UBIQUITIN-ACTIVATING ENZYME E1"/>
    <property type="match status" value="1"/>
</dbReference>
<dbReference type="NCBIfam" id="NF004281">
    <property type="entry name" value="PRK05690.1"/>
    <property type="match status" value="1"/>
</dbReference>
<evidence type="ECO:0000256" key="5">
    <source>
        <dbReference type="ARBA" id="ARBA00052218"/>
    </source>
</evidence>
<dbReference type="InterPro" id="IPR045886">
    <property type="entry name" value="ThiF/MoeB/HesA"/>
</dbReference>
<keyword evidence="3" id="KW-0547">Nucleotide-binding</keyword>
<dbReference type="EMBL" id="LAQL01000006">
    <property type="protein sequence ID" value="KLN61013.1"/>
    <property type="molecule type" value="Genomic_DNA"/>
</dbReference>
<dbReference type="Proteomes" id="UP000035444">
    <property type="component" value="Unassembled WGS sequence"/>
</dbReference>
<dbReference type="GO" id="GO:0005829">
    <property type="term" value="C:cytosol"/>
    <property type="evidence" value="ECO:0007669"/>
    <property type="project" value="TreeGrafter"/>
</dbReference>
<evidence type="ECO:0000256" key="10">
    <source>
        <dbReference type="ARBA" id="ARBA00075110"/>
    </source>
</evidence>
<evidence type="ECO:0000256" key="13">
    <source>
        <dbReference type="SAM" id="Phobius"/>
    </source>
</evidence>
<dbReference type="STRING" id="1489064.WH96_09290"/>
<evidence type="ECO:0000256" key="3">
    <source>
        <dbReference type="ARBA" id="ARBA00022741"/>
    </source>
</evidence>
<evidence type="ECO:0000313" key="16">
    <source>
        <dbReference type="Proteomes" id="UP000035444"/>
    </source>
</evidence>
<evidence type="ECO:0000256" key="2">
    <source>
        <dbReference type="ARBA" id="ARBA00022679"/>
    </source>
</evidence>
<dbReference type="PATRIC" id="fig|1489064.4.peg.3140"/>
<keyword evidence="13" id="KW-0812">Transmembrane</keyword>
<evidence type="ECO:0000256" key="7">
    <source>
        <dbReference type="ARBA" id="ARBA00063809"/>
    </source>
</evidence>
<evidence type="ECO:0000256" key="8">
    <source>
        <dbReference type="ARBA" id="ARBA00066884"/>
    </source>
</evidence>
<dbReference type="CDD" id="cd00757">
    <property type="entry name" value="ThiF_MoeB_HesA_family"/>
    <property type="match status" value="1"/>
</dbReference>